<accession>A0ABT6TQ51</accession>
<dbReference type="PANTHER" id="PTHR18964:SF149">
    <property type="entry name" value="BIFUNCTIONAL UDP-N-ACETYLGLUCOSAMINE 2-EPIMERASE_N-ACETYLMANNOSAMINE KINASE"/>
    <property type="match status" value="1"/>
</dbReference>
<dbReference type="CDD" id="cd24068">
    <property type="entry name" value="ASKHA_NBD_ROK_FnNanK-like"/>
    <property type="match status" value="1"/>
</dbReference>
<evidence type="ECO:0000313" key="3">
    <source>
        <dbReference type="Proteomes" id="UP001161691"/>
    </source>
</evidence>
<comment type="similarity">
    <text evidence="1">Belongs to the ROK (NagC/XylR) family.</text>
</comment>
<evidence type="ECO:0000256" key="1">
    <source>
        <dbReference type="ARBA" id="ARBA00006479"/>
    </source>
</evidence>
<evidence type="ECO:0000313" key="2">
    <source>
        <dbReference type="EMBL" id="MDI4648854.1"/>
    </source>
</evidence>
<proteinExistence type="inferred from homology"/>
<comment type="caution">
    <text evidence="2">The sequence shown here is derived from an EMBL/GenBank/DDBJ whole genome shotgun (WGS) entry which is preliminary data.</text>
</comment>
<organism evidence="2 3">
    <name type="scientific">Cohnella hashimotonis</name>
    <dbReference type="NCBI Taxonomy" id="2826895"/>
    <lineage>
        <taxon>Bacteria</taxon>
        <taxon>Bacillati</taxon>
        <taxon>Bacillota</taxon>
        <taxon>Bacilli</taxon>
        <taxon>Bacillales</taxon>
        <taxon>Paenibacillaceae</taxon>
        <taxon>Cohnella</taxon>
    </lineage>
</organism>
<dbReference type="Gene3D" id="3.30.420.40">
    <property type="match status" value="2"/>
</dbReference>
<name>A0ABT6TQ51_9BACL</name>
<dbReference type="InterPro" id="IPR000600">
    <property type="entry name" value="ROK"/>
</dbReference>
<gene>
    <name evidence="2" type="ORF">KB449_28205</name>
</gene>
<dbReference type="InterPro" id="IPR043129">
    <property type="entry name" value="ATPase_NBD"/>
</dbReference>
<reference evidence="2" key="1">
    <citation type="submission" date="2023-04" db="EMBL/GenBank/DDBJ databases">
        <title>Comparative genomic analysis of Cohnella hashimotonis sp. nov., isolated from the International Space Station.</title>
        <authorList>
            <person name="Venkateswaran K."/>
            <person name="Simpson A."/>
        </authorList>
    </citation>
    <scope>NUCLEOTIDE SEQUENCE</scope>
    <source>
        <strain evidence="2">F6_2S_P_1</strain>
    </source>
</reference>
<dbReference type="RefSeq" id="WP_282911535.1">
    <property type="nucleotide sequence ID" value="NZ_JAGRPV010000001.1"/>
</dbReference>
<dbReference type="SUPFAM" id="SSF53067">
    <property type="entry name" value="Actin-like ATPase domain"/>
    <property type="match status" value="1"/>
</dbReference>
<dbReference type="EMBL" id="JAGRPV010000001">
    <property type="protein sequence ID" value="MDI4648854.1"/>
    <property type="molecule type" value="Genomic_DNA"/>
</dbReference>
<sequence length="310" mass="31154">MQAALGIDIGGTHIKSGVVTADGQVLASRTVPTDAGAGGEAVLAKLLPLVEEAAALCAQAGASLGGIGVGTAGQVNKRTGRIAGATGNLPGWAGVPLIERLGEASGGMPVAVDNDVNMIALGESWLGVGAKYGDFLCVALGTGIGGCRIKDGAADLGRDGYAGELGHMIVQMEGLHCTCGGRGCWEQYASVTALIRLARERGLPAEQTQPIALFEAAGRGDPAASAVLDAYAERLSVGLAGLIHIFNPQAIVIGGAVSAQGEALLNRIRARTEAKIMPVFRGPGGVDIVAAGLGDRAGFIGAARRMLTDI</sequence>
<dbReference type="Pfam" id="PF00480">
    <property type="entry name" value="ROK"/>
    <property type="match status" value="1"/>
</dbReference>
<dbReference type="PANTHER" id="PTHR18964">
    <property type="entry name" value="ROK (REPRESSOR, ORF, KINASE) FAMILY"/>
    <property type="match status" value="1"/>
</dbReference>
<keyword evidence="3" id="KW-1185">Reference proteome</keyword>
<dbReference type="Proteomes" id="UP001161691">
    <property type="component" value="Unassembled WGS sequence"/>
</dbReference>
<protein>
    <submittedName>
        <fullName evidence="2">ROK family protein</fullName>
    </submittedName>
</protein>